<sequence length="344" mass="35941">MAHMAPRLTLAWLALLGTLCLAHAASTGGPASASSTAGPLADGGLVFSAAPARASGNDTSHLLMRGAIPDGVDAKRPKIVGGEKAELGQFPHQVSIRQQQRTHFCGGSIVSKTHVLTAAHCFDDKPNMFNQLMVTAGSLTWMPNTLTAGGYTRDVKDGLVHEKWVPGANKKWYDIAVLEVAEPFEEWSNQANAILINTKEPLDVGMDCHVSGWGRTVDSDSAKPAEELLWTTVQIKDLEACSSKYGDAMGPGSICAGYDPGGKDSCQGDSGGPLTCDGRLAGVVSFGHGCAVAGFPGVYTATSGHLDWIREHTGAQSGQARLTPLAAPMVAHTLLMLVLVGALS</sequence>
<dbReference type="InterPro" id="IPR050430">
    <property type="entry name" value="Peptidase_S1"/>
</dbReference>
<keyword evidence="1 6" id="KW-0645">Protease</keyword>
<dbReference type="SUPFAM" id="SSF50494">
    <property type="entry name" value="Trypsin-like serine proteases"/>
    <property type="match status" value="1"/>
</dbReference>
<reference evidence="10" key="1">
    <citation type="submission" date="2025-08" db="UniProtKB">
        <authorList>
            <consortium name="RefSeq"/>
        </authorList>
    </citation>
    <scope>IDENTIFICATION</scope>
    <source>
        <tissue evidence="10">Whole organism</tissue>
    </source>
</reference>
<gene>
    <name evidence="10" type="primary">LOC113202793</name>
</gene>
<evidence type="ECO:0000313" key="9">
    <source>
        <dbReference type="Proteomes" id="UP000504606"/>
    </source>
</evidence>
<evidence type="ECO:0000256" key="2">
    <source>
        <dbReference type="ARBA" id="ARBA00022801"/>
    </source>
</evidence>
<dbReference type="Pfam" id="PF00089">
    <property type="entry name" value="Trypsin"/>
    <property type="match status" value="1"/>
</dbReference>
<evidence type="ECO:0000256" key="3">
    <source>
        <dbReference type="ARBA" id="ARBA00022825"/>
    </source>
</evidence>
<dbReference type="PROSITE" id="PS00134">
    <property type="entry name" value="TRYPSIN_HIS"/>
    <property type="match status" value="1"/>
</dbReference>
<evidence type="ECO:0000256" key="6">
    <source>
        <dbReference type="RuleBase" id="RU363034"/>
    </source>
</evidence>
<dbReference type="PANTHER" id="PTHR24276">
    <property type="entry name" value="POLYSERASE-RELATED"/>
    <property type="match status" value="1"/>
</dbReference>
<feature type="domain" description="Peptidase S1" evidence="8">
    <location>
        <begin position="79"/>
        <end position="314"/>
    </location>
</feature>
<evidence type="ECO:0000256" key="4">
    <source>
        <dbReference type="ARBA" id="ARBA00023157"/>
    </source>
</evidence>
<dbReference type="PROSITE" id="PS50240">
    <property type="entry name" value="TRYPSIN_DOM"/>
    <property type="match status" value="1"/>
</dbReference>
<organism evidence="9 10">
    <name type="scientific">Frankliniella occidentalis</name>
    <name type="common">Western flower thrips</name>
    <name type="synonym">Euthrips occidentalis</name>
    <dbReference type="NCBI Taxonomy" id="133901"/>
    <lineage>
        <taxon>Eukaryota</taxon>
        <taxon>Metazoa</taxon>
        <taxon>Ecdysozoa</taxon>
        <taxon>Arthropoda</taxon>
        <taxon>Hexapoda</taxon>
        <taxon>Insecta</taxon>
        <taxon>Pterygota</taxon>
        <taxon>Neoptera</taxon>
        <taxon>Paraneoptera</taxon>
        <taxon>Thysanoptera</taxon>
        <taxon>Terebrantia</taxon>
        <taxon>Thripoidea</taxon>
        <taxon>Thripidae</taxon>
        <taxon>Frankliniella</taxon>
    </lineage>
</organism>
<keyword evidence="9" id="KW-1185">Reference proteome</keyword>
<dbReference type="FunFam" id="2.40.10.10:FF:000002">
    <property type="entry name" value="Transmembrane protease serine"/>
    <property type="match status" value="1"/>
</dbReference>
<dbReference type="Proteomes" id="UP000504606">
    <property type="component" value="Unplaced"/>
</dbReference>
<keyword evidence="4" id="KW-1015">Disulfide bond</keyword>
<dbReference type="RefSeq" id="XP_026272987.1">
    <property type="nucleotide sequence ID" value="XM_026417202.2"/>
</dbReference>
<dbReference type="PANTHER" id="PTHR24276:SF96">
    <property type="entry name" value="PEPTIDASE S1 DOMAIN-CONTAINING PROTEIN"/>
    <property type="match status" value="1"/>
</dbReference>
<evidence type="ECO:0000256" key="7">
    <source>
        <dbReference type="SAM" id="SignalP"/>
    </source>
</evidence>
<keyword evidence="3 6" id="KW-0720">Serine protease</keyword>
<dbReference type="KEGG" id="foc:113202793"/>
<dbReference type="PRINTS" id="PR00722">
    <property type="entry name" value="CHYMOTRYPSIN"/>
</dbReference>
<dbReference type="InterPro" id="IPR043504">
    <property type="entry name" value="Peptidase_S1_PA_chymotrypsin"/>
</dbReference>
<dbReference type="OrthoDB" id="10059102at2759"/>
<dbReference type="InterPro" id="IPR033116">
    <property type="entry name" value="TRYPSIN_SER"/>
</dbReference>
<feature type="chain" id="PRO_5026957908" evidence="7">
    <location>
        <begin position="25"/>
        <end position="344"/>
    </location>
</feature>
<evidence type="ECO:0000256" key="5">
    <source>
        <dbReference type="ARBA" id="ARBA00024195"/>
    </source>
</evidence>
<dbReference type="GeneID" id="113202793"/>
<dbReference type="GO" id="GO:0004252">
    <property type="term" value="F:serine-type endopeptidase activity"/>
    <property type="evidence" value="ECO:0007669"/>
    <property type="project" value="InterPro"/>
</dbReference>
<keyword evidence="7" id="KW-0732">Signal</keyword>
<dbReference type="InterPro" id="IPR018114">
    <property type="entry name" value="TRYPSIN_HIS"/>
</dbReference>
<dbReference type="SMART" id="SM00020">
    <property type="entry name" value="Tryp_SPc"/>
    <property type="match status" value="1"/>
</dbReference>
<feature type="signal peptide" evidence="7">
    <location>
        <begin position="1"/>
        <end position="24"/>
    </location>
</feature>
<keyword evidence="2 6" id="KW-0378">Hydrolase</keyword>
<name>A0A6J1RVY5_FRAOC</name>
<evidence type="ECO:0000256" key="1">
    <source>
        <dbReference type="ARBA" id="ARBA00022670"/>
    </source>
</evidence>
<comment type="similarity">
    <text evidence="5">Belongs to the peptidase S1 family. CLIP subfamily.</text>
</comment>
<dbReference type="AlphaFoldDB" id="A0A6J1RVY5"/>
<protein>
    <submittedName>
        <fullName evidence="10">Trypsin beta-like</fullName>
    </submittedName>
</protein>
<evidence type="ECO:0000313" key="10">
    <source>
        <dbReference type="RefSeq" id="XP_026272987.1"/>
    </source>
</evidence>
<dbReference type="Gene3D" id="2.40.10.10">
    <property type="entry name" value="Trypsin-like serine proteases"/>
    <property type="match status" value="1"/>
</dbReference>
<evidence type="ECO:0000259" key="8">
    <source>
        <dbReference type="PROSITE" id="PS50240"/>
    </source>
</evidence>
<accession>A0A6J1RVY5</accession>
<dbReference type="InterPro" id="IPR001254">
    <property type="entry name" value="Trypsin_dom"/>
</dbReference>
<dbReference type="GO" id="GO:0006508">
    <property type="term" value="P:proteolysis"/>
    <property type="evidence" value="ECO:0007669"/>
    <property type="project" value="UniProtKB-KW"/>
</dbReference>
<proteinExistence type="inferred from homology"/>
<dbReference type="PROSITE" id="PS00135">
    <property type="entry name" value="TRYPSIN_SER"/>
    <property type="match status" value="1"/>
</dbReference>
<dbReference type="InterPro" id="IPR001314">
    <property type="entry name" value="Peptidase_S1A"/>
</dbReference>
<dbReference type="CDD" id="cd00190">
    <property type="entry name" value="Tryp_SPc"/>
    <property type="match status" value="1"/>
</dbReference>
<dbReference type="InterPro" id="IPR009003">
    <property type="entry name" value="Peptidase_S1_PA"/>
</dbReference>
<dbReference type="FunFam" id="2.40.10.10:FF:000068">
    <property type="entry name" value="transmembrane protease serine 2"/>
    <property type="match status" value="1"/>
</dbReference>